<keyword evidence="3" id="KW-0597">Phosphoprotein</keyword>
<dbReference type="Proteomes" id="UP000014977">
    <property type="component" value="Unassembled WGS sequence"/>
</dbReference>
<dbReference type="GO" id="GO:0005524">
    <property type="term" value="F:ATP binding"/>
    <property type="evidence" value="ECO:0007669"/>
    <property type="project" value="UniProtKB-KW"/>
</dbReference>
<evidence type="ECO:0000313" key="12">
    <source>
        <dbReference type="Proteomes" id="UP000014977"/>
    </source>
</evidence>
<feature type="transmembrane region" description="Helical" evidence="9">
    <location>
        <begin position="210"/>
        <end position="229"/>
    </location>
</feature>
<dbReference type="CDD" id="cd00082">
    <property type="entry name" value="HisKA"/>
    <property type="match status" value="1"/>
</dbReference>
<dbReference type="PANTHER" id="PTHR43065:SF10">
    <property type="entry name" value="PEROXIDE STRESS-ACTIVATED HISTIDINE KINASE MAK3"/>
    <property type="match status" value="1"/>
</dbReference>
<dbReference type="InterPro" id="IPR003594">
    <property type="entry name" value="HATPase_dom"/>
</dbReference>
<evidence type="ECO:0000256" key="8">
    <source>
        <dbReference type="ARBA" id="ARBA00023012"/>
    </source>
</evidence>
<feature type="domain" description="Histidine kinase" evidence="10">
    <location>
        <begin position="265"/>
        <end position="472"/>
    </location>
</feature>
<dbReference type="PRINTS" id="PR00344">
    <property type="entry name" value="BCTRLSENSOR"/>
</dbReference>
<gene>
    <name evidence="11" type="ORF">dsmv_2329</name>
</gene>
<dbReference type="SMART" id="SM00388">
    <property type="entry name" value="HisKA"/>
    <property type="match status" value="1"/>
</dbReference>
<dbReference type="PANTHER" id="PTHR43065">
    <property type="entry name" value="SENSOR HISTIDINE KINASE"/>
    <property type="match status" value="1"/>
</dbReference>
<evidence type="ECO:0000256" key="2">
    <source>
        <dbReference type="ARBA" id="ARBA00012438"/>
    </source>
</evidence>
<dbReference type="Gene3D" id="3.30.565.10">
    <property type="entry name" value="Histidine kinase-like ATPase, C-terminal domain"/>
    <property type="match status" value="1"/>
</dbReference>
<evidence type="ECO:0000256" key="6">
    <source>
        <dbReference type="ARBA" id="ARBA00022777"/>
    </source>
</evidence>
<evidence type="ECO:0000259" key="10">
    <source>
        <dbReference type="PROSITE" id="PS50109"/>
    </source>
</evidence>
<dbReference type="Gene3D" id="1.10.287.130">
    <property type="match status" value="1"/>
</dbReference>
<keyword evidence="12" id="KW-1185">Reference proteome</keyword>
<accession>S7TUX8</accession>
<dbReference type="EMBL" id="ATHJ01000080">
    <property type="protein sequence ID" value="EPR40826.1"/>
    <property type="molecule type" value="Genomic_DNA"/>
</dbReference>
<evidence type="ECO:0000256" key="4">
    <source>
        <dbReference type="ARBA" id="ARBA00022679"/>
    </source>
</evidence>
<name>S7TUX8_DESML</name>
<dbReference type="RefSeq" id="WP_020876760.1">
    <property type="nucleotide sequence ID" value="NZ_ATHJ01000080.1"/>
</dbReference>
<proteinExistence type="predicted"/>
<comment type="catalytic activity">
    <reaction evidence="1">
        <text>ATP + protein L-histidine = ADP + protein N-phospho-L-histidine.</text>
        <dbReference type="EC" id="2.7.13.3"/>
    </reaction>
</comment>
<evidence type="ECO:0000256" key="7">
    <source>
        <dbReference type="ARBA" id="ARBA00022840"/>
    </source>
</evidence>
<keyword evidence="7" id="KW-0067">ATP-binding</keyword>
<dbReference type="PATRIC" id="fig|1121405.3.peg.1902"/>
<dbReference type="SMART" id="SM00387">
    <property type="entry name" value="HATPase_c"/>
    <property type="match status" value="1"/>
</dbReference>
<dbReference type="InterPro" id="IPR005467">
    <property type="entry name" value="His_kinase_dom"/>
</dbReference>
<evidence type="ECO:0000313" key="11">
    <source>
        <dbReference type="EMBL" id="EPR40826.1"/>
    </source>
</evidence>
<organism evidence="11 12">
    <name type="scientific">Desulfococcus multivorans DSM 2059</name>
    <dbReference type="NCBI Taxonomy" id="1121405"/>
    <lineage>
        <taxon>Bacteria</taxon>
        <taxon>Pseudomonadati</taxon>
        <taxon>Thermodesulfobacteriota</taxon>
        <taxon>Desulfobacteria</taxon>
        <taxon>Desulfobacterales</taxon>
        <taxon>Desulfococcaceae</taxon>
        <taxon>Desulfococcus</taxon>
    </lineage>
</organism>
<evidence type="ECO:0000256" key="1">
    <source>
        <dbReference type="ARBA" id="ARBA00000085"/>
    </source>
</evidence>
<comment type="caution">
    <text evidence="11">The sequence shown here is derived from an EMBL/GenBank/DDBJ whole genome shotgun (WGS) entry which is preliminary data.</text>
</comment>
<protein>
    <recommendedName>
        <fullName evidence="2">histidine kinase</fullName>
        <ecNumber evidence="2">2.7.13.3</ecNumber>
    </recommendedName>
</protein>
<evidence type="ECO:0000256" key="9">
    <source>
        <dbReference type="SAM" id="Phobius"/>
    </source>
</evidence>
<evidence type="ECO:0000256" key="3">
    <source>
        <dbReference type="ARBA" id="ARBA00022553"/>
    </source>
</evidence>
<dbReference type="AlphaFoldDB" id="S7TUX8"/>
<dbReference type="EC" id="2.7.13.3" evidence="2"/>
<keyword evidence="6 11" id="KW-0418">Kinase</keyword>
<dbReference type="OrthoDB" id="9808844at2"/>
<dbReference type="SUPFAM" id="SSF47384">
    <property type="entry name" value="Homodimeric domain of signal transducing histidine kinase"/>
    <property type="match status" value="1"/>
</dbReference>
<sequence>MAPRSFEEKSKPFRLVKYFTFTSLIAIFLGTVILCFLNIHWARTLQFKKSQDYARLLIENLNHQIYTQFQVPVFYLFGKIQLSDKKQFHLMDKVVRNTFHSFKVDLVNLYDTQKNIISYSFDPDLVGKKDLGGEGYLKALNGQYTFKLVQEGNFWEKLLGMPQKIQVITFAPLREARPLTPISGEILGVVEIVQDLSEDYKTIFRFQIRIIISCAVVMMILLVILIFVVKKGEGIIQQRTLERIRLKEQLSRAERLSSLGEMVAGISHEIRNPLGIIRSSAELLKKKMDKTAPMNTIPDVIVEEANRLNSIITDFLNYAKPHPPNFAPCRVDEILEKNITFLDPELEAQGYIIKKRYNGDIPPIQADSGMIYQVFLNILINSMQAMPGGGEIHVDIESAGETVNIIFKDKGKGIPQEILEKIWDPFFTTKETGTGLGLGIVKNIIEAHNGSIHIENRPIYGAQVTIQLPVNRAM</sequence>
<dbReference type="PROSITE" id="PS50109">
    <property type="entry name" value="HIS_KIN"/>
    <property type="match status" value="1"/>
</dbReference>
<keyword evidence="4" id="KW-0808">Transferase</keyword>
<keyword evidence="9" id="KW-0812">Transmembrane</keyword>
<feature type="transmembrane region" description="Helical" evidence="9">
    <location>
        <begin position="18"/>
        <end position="39"/>
    </location>
</feature>
<dbReference type="InterPro" id="IPR003661">
    <property type="entry name" value="HisK_dim/P_dom"/>
</dbReference>
<dbReference type="Pfam" id="PF00512">
    <property type="entry name" value="HisKA"/>
    <property type="match status" value="1"/>
</dbReference>
<dbReference type="InterPro" id="IPR036097">
    <property type="entry name" value="HisK_dim/P_sf"/>
</dbReference>
<keyword evidence="9" id="KW-0472">Membrane</keyword>
<dbReference type="GO" id="GO:0000155">
    <property type="term" value="F:phosphorelay sensor kinase activity"/>
    <property type="evidence" value="ECO:0007669"/>
    <property type="project" value="InterPro"/>
</dbReference>
<dbReference type="eggNOG" id="COG5000">
    <property type="taxonomic scope" value="Bacteria"/>
</dbReference>
<keyword evidence="8" id="KW-0902">Two-component regulatory system</keyword>
<dbReference type="InterPro" id="IPR036890">
    <property type="entry name" value="HATPase_C_sf"/>
</dbReference>
<dbReference type="InterPro" id="IPR004358">
    <property type="entry name" value="Sig_transdc_His_kin-like_C"/>
</dbReference>
<keyword evidence="9" id="KW-1133">Transmembrane helix</keyword>
<dbReference type="STRING" id="897.B2D07_00725"/>
<dbReference type="Pfam" id="PF02518">
    <property type="entry name" value="HATPase_c"/>
    <property type="match status" value="1"/>
</dbReference>
<dbReference type="SUPFAM" id="SSF55874">
    <property type="entry name" value="ATPase domain of HSP90 chaperone/DNA topoisomerase II/histidine kinase"/>
    <property type="match status" value="1"/>
</dbReference>
<evidence type="ECO:0000256" key="5">
    <source>
        <dbReference type="ARBA" id="ARBA00022741"/>
    </source>
</evidence>
<reference evidence="11 12" key="1">
    <citation type="journal article" date="2013" name="Genome Announc.">
        <title>Draft genome sequences for three mercury-methylating, sulfate-reducing bacteria.</title>
        <authorList>
            <person name="Brown S.D."/>
            <person name="Hurt R.A.Jr."/>
            <person name="Gilmour C.C."/>
            <person name="Elias D.A."/>
        </authorList>
    </citation>
    <scope>NUCLEOTIDE SEQUENCE [LARGE SCALE GENOMIC DNA]</scope>
    <source>
        <strain evidence="11 12">DSM 2059</strain>
    </source>
</reference>
<keyword evidence="5" id="KW-0547">Nucleotide-binding</keyword>